<dbReference type="RefSeq" id="WP_076524179.1">
    <property type="nucleotide sequence ID" value="NZ_CP048103.1"/>
</dbReference>
<evidence type="ECO:0000313" key="5">
    <source>
        <dbReference type="Proteomes" id="UP000186795"/>
    </source>
</evidence>
<feature type="transmembrane region" description="Helical" evidence="2">
    <location>
        <begin position="176"/>
        <end position="197"/>
    </location>
</feature>
<evidence type="ECO:0000313" key="4">
    <source>
        <dbReference type="EMBL" id="SIS64603.1"/>
    </source>
</evidence>
<accession>A0A1N7KSL6</accession>
<organism evidence="4 5">
    <name type="scientific">Kroppenstedtia eburnea</name>
    <dbReference type="NCBI Taxonomy" id="714067"/>
    <lineage>
        <taxon>Bacteria</taxon>
        <taxon>Bacillati</taxon>
        <taxon>Bacillota</taxon>
        <taxon>Bacilli</taxon>
        <taxon>Bacillales</taxon>
        <taxon>Thermoactinomycetaceae</taxon>
        <taxon>Kroppenstedtia</taxon>
    </lineage>
</organism>
<dbReference type="AlphaFoldDB" id="A0A1N7KSL6"/>
<protein>
    <recommendedName>
        <fullName evidence="3">TPM domain-containing protein</fullName>
    </recommendedName>
</protein>
<dbReference type="Proteomes" id="UP000186795">
    <property type="component" value="Unassembled WGS sequence"/>
</dbReference>
<sequence length="263" mass="29557">MRGKAWFTLLLSLLFLFPVFPLGISGSAFADTKQKVYDFAGLLTDKEKKELEALAGKYGAERKTDLIILTTDDTQGKDIVKYMQDFYDEKALGYDRPHGNCAILTVDMKNREVYLAGFYEAKKYLDEGRLDRIREKITPDLKRGNYYDAFRSYIETSHRYMGIRPGVDPDNILFNVWFQLLASCAVGGIVVGVMAYNSGGRVTVNERTYQDTERSRVLRKTDHYIRTSVSKRRKPSNNNRSRGGGGGGVTGGGHSHSGSRGSF</sequence>
<evidence type="ECO:0000256" key="1">
    <source>
        <dbReference type="SAM" id="MobiDB-lite"/>
    </source>
</evidence>
<evidence type="ECO:0000259" key="3">
    <source>
        <dbReference type="Pfam" id="PF04536"/>
    </source>
</evidence>
<dbReference type="InterPro" id="IPR007621">
    <property type="entry name" value="TPM_dom"/>
</dbReference>
<keyword evidence="2" id="KW-1133">Transmembrane helix</keyword>
<dbReference type="Gene3D" id="3.10.310.50">
    <property type="match status" value="1"/>
</dbReference>
<dbReference type="Pfam" id="PF04536">
    <property type="entry name" value="TPM_phosphatase"/>
    <property type="match status" value="1"/>
</dbReference>
<keyword evidence="5" id="KW-1185">Reference proteome</keyword>
<feature type="domain" description="TPM" evidence="3">
    <location>
        <begin position="36"/>
        <end position="156"/>
    </location>
</feature>
<name>A0A1N7KSL6_9BACL</name>
<gene>
    <name evidence="4" type="ORF">SAMN05421790_103247</name>
</gene>
<reference evidence="5" key="1">
    <citation type="submission" date="2017-01" db="EMBL/GenBank/DDBJ databases">
        <authorList>
            <person name="Varghese N."/>
            <person name="Submissions S."/>
        </authorList>
    </citation>
    <scope>NUCLEOTIDE SEQUENCE [LARGE SCALE GENOMIC DNA]</scope>
    <source>
        <strain evidence="5">DSM 45196</strain>
    </source>
</reference>
<keyword evidence="2" id="KW-0812">Transmembrane</keyword>
<feature type="compositionally biased region" description="Gly residues" evidence="1">
    <location>
        <begin position="242"/>
        <end position="255"/>
    </location>
</feature>
<evidence type="ECO:0000256" key="2">
    <source>
        <dbReference type="SAM" id="Phobius"/>
    </source>
</evidence>
<proteinExistence type="predicted"/>
<dbReference type="EMBL" id="FTOD01000003">
    <property type="protein sequence ID" value="SIS64603.1"/>
    <property type="molecule type" value="Genomic_DNA"/>
</dbReference>
<feature type="region of interest" description="Disordered" evidence="1">
    <location>
        <begin position="220"/>
        <end position="263"/>
    </location>
</feature>
<keyword evidence="2" id="KW-0472">Membrane</keyword>